<dbReference type="EMBL" id="LAZR01055230">
    <property type="protein sequence ID" value="KKK76840.1"/>
    <property type="molecule type" value="Genomic_DNA"/>
</dbReference>
<proteinExistence type="predicted"/>
<sequence>MSPDDQTGRGRNRQGDGGQRRFWSLPRQVDPSVRREILGSLFFIGPRLRPYLIRFTVLLGLSVLI</sequence>
<reference evidence="2" key="1">
    <citation type="journal article" date="2015" name="Nature">
        <title>Complex archaea that bridge the gap between prokaryotes and eukaryotes.</title>
        <authorList>
            <person name="Spang A."/>
            <person name="Saw J.H."/>
            <person name="Jorgensen S.L."/>
            <person name="Zaremba-Niedzwiedzka K."/>
            <person name="Martijn J."/>
            <person name="Lind A.E."/>
            <person name="van Eijk R."/>
            <person name="Schleper C."/>
            <person name="Guy L."/>
            <person name="Ettema T.J."/>
        </authorList>
    </citation>
    <scope>NUCLEOTIDE SEQUENCE</scope>
</reference>
<protein>
    <submittedName>
        <fullName evidence="2">Uncharacterized protein</fullName>
    </submittedName>
</protein>
<evidence type="ECO:0000256" key="1">
    <source>
        <dbReference type="SAM" id="MobiDB-lite"/>
    </source>
</evidence>
<comment type="caution">
    <text evidence="2">The sequence shown here is derived from an EMBL/GenBank/DDBJ whole genome shotgun (WGS) entry which is preliminary data.</text>
</comment>
<feature type="non-terminal residue" evidence="2">
    <location>
        <position position="65"/>
    </location>
</feature>
<accession>A0A0F8YSS2</accession>
<organism evidence="2">
    <name type="scientific">marine sediment metagenome</name>
    <dbReference type="NCBI Taxonomy" id="412755"/>
    <lineage>
        <taxon>unclassified sequences</taxon>
        <taxon>metagenomes</taxon>
        <taxon>ecological metagenomes</taxon>
    </lineage>
</organism>
<dbReference type="AlphaFoldDB" id="A0A0F8YSS2"/>
<name>A0A0F8YSS2_9ZZZZ</name>
<gene>
    <name evidence="2" type="ORF">LCGC14_2859590</name>
</gene>
<evidence type="ECO:0000313" key="2">
    <source>
        <dbReference type="EMBL" id="KKK76840.1"/>
    </source>
</evidence>
<feature type="region of interest" description="Disordered" evidence="1">
    <location>
        <begin position="1"/>
        <end position="23"/>
    </location>
</feature>